<dbReference type="InterPro" id="IPR001304">
    <property type="entry name" value="C-type_lectin-like"/>
</dbReference>
<reference evidence="2" key="2">
    <citation type="journal article" date="2021" name="Genome Biol. Evol.">
        <title>Developing a high-quality reference genome for a parasitic bivalve with doubly uniparental inheritance (Bivalvia: Unionida).</title>
        <authorList>
            <person name="Smith C.H."/>
        </authorList>
    </citation>
    <scope>NUCLEOTIDE SEQUENCE</scope>
    <source>
        <strain evidence="2">CHS0354</strain>
        <tissue evidence="2">Mantle</tissue>
    </source>
</reference>
<accession>A0AAE0SJ15</accession>
<dbReference type="SUPFAM" id="SSF56436">
    <property type="entry name" value="C-type lectin-like"/>
    <property type="match status" value="1"/>
</dbReference>
<dbReference type="AlphaFoldDB" id="A0AAE0SJ15"/>
<sequence length="163" mass="18681">MPLTDGKRYRGMLNRVSTNGGLTGANRCQCPSNYTSHTPLNLCFRLSKDKQTWESARQICESEGSHLAKVKSTEILPYLKEQIKNSPYIPIGSHVFIGGNDKEEEGIWRWVDREHIDMKSPVWYPGEPQGGQKENCMLLYSIVDYLVVDADCSWIWYYICQIG</sequence>
<dbReference type="EMBL" id="JAEAOA010000316">
    <property type="protein sequence ID" value="KAK3592881.1"/>
    <property type="molecule type" value="Genomic_DNA"/>
</dbReference>
<dbReference type="InterPro" id="IPR050801">
    <property type="entry name" value="Ca-Dep_Lectins_ImmuneDev"/>
</dbReference>
<dbReference type="CDD" id="cd00037">
    <property type="entry name" value="CLECT"/>
    <property type="match status" value="1"/>
</dbReference>
<dbReference type="Gene3D" id="3.10.100.10">
    <property type="entry name" value="Mannose-Binding Protein A, subunit A"/>
    <property type="match status" value="1"/>
</dbReference>
<evidence type="ECO:0000313" key="3">
    <source>
        <dbReference type="Proteomes" id="UP001195483"/>
    </source>
</evidence>
<feature type="domain" description="C-type lectin" evidence="1">
    <location>
        <begin position="43"/>
        <end position="161"/>
    </location>
</feature>
<evidence type="ECO:0000259" key="1">
    <source>
        <dbReference type="PROSITE" id="PS50041"/>
    </source>
</evidence>
<dbReference type="PANTHER" id="PTHR22801:SF63">
    <property type="entry name" value="C-TYPE LECTIN DOMAIN-CONTAINING PROTEIN"/>
    <property type="match status" value="1"/>
</dbReference>
<protein>
    <recommendedName>
        <fullName evidence="1">C-type lectin domain-containing protein</fullName>
    </recommendedName>
</protein>
<gene>
    <name evidence="2" type="ORF">CHS0354_004104</name>
</gene>
<dbReference type="PROSITE" id="PS50041">
    <property type="entry name" value="C_TYPE_LECTIN_2"/>
    <property type="match status" value="1"/>
</dbReference>
<dbReference type="Pfam" id="PF00059">
    <property type="entry name" value="Lectin_C"/>
    <property type="match status" value="1"/>
</dbReference>
<dbReference type="Proteomes" id="UP001195483">
    <property type="component" value="Unassembled WGS sequence"/>
</dbReference>
<dbReference type="InterPro" id="IPR016186">
    <property type="entry name" value="C-type_lectin-like/link_sf"/>
</dbReference>
<proteinExistence type="predicted"/>
<comment type="caution">
    <text evidence="2">The sequence shown here is derived from an EMBL/GenBank/DDBJ whole genome shotgun (WGS) entry which is preliminary data.</text>
</comment>
<organism evidence="2 3">
    <name type="scientific">Potamilus streckersoni</name>
    <dbReference type="NCBI Taxonomy" id="2493646"/>
    <lineage>
        <taxon>Eukaryota</taxon>
        <taxon>Metazoa</taxon>
        <taxon>Spiralia</taxon>
        <taxon>Lophotrochozoa</taxon>
        <taxon>Mollusca</taxon>
        <taxon>Bivalvia</taxon>
        <taxon>Autobranchia</taxon>
        <taxon>Heteroconchia</taxon>
        <taxon>Palaeoheterodonta</taxon>
        <taxon>Unionida</taxon>
        <taxon>Unionoidea</taxon>
        <taxon>Unionidae</taxon>
        <taxon>Ambleminae</taxon>
        <taxon>Lampsilini</taxon>
        <taxon>Potamilus</taxon>
    </lineage>
</organism>
<dbReference type="InterPro" id="IPR016187">
    <property type="entry name" value="CTDL_fold"/>
</dbReference>
<reference evidence="2" key="1">
    <citation type="journal article" date="2021" name="Genome Biol. Evol.">
        <title>A High-Quality Reference Genome for a Parasitic Bivalve with Doubly Uniparental Inheritance (Bivalvia: Unionida).</title>
        <authorList>
            <person name="Smith C.H."/>
        </authorList>
    </citation>
    <scope>NUCLEOTIDE SEQUENCE</scope>
    <source>
        <strain evidence="2">CHS0354</strain>
    </source>
</reference>
<dbReference type="SMART" id="SM00034">
    <property type="entry name" value="CLECT"/>
    <property type="match status" value="1"/>
</dbReference>
<keyword evidence="3" id="KW-1185">Reference proteome</keyword>
<evidence type="ECO:0000313" key="2">
    <source>
        <dbReference type="EMBL" id="KAK3592881.1"/>
    </source>
</evidence>
<reference evidence="2" key="3">
    <citation type="submission" date="2023-05" db="EMBL/GenBank/DDBJ databases">
        <authorList>
            <person name="Smith C.H."/>
        </authorList>
    </citation>
    <scope>NUCLEOTIDE SEQUENCE</scope>
    <source>
        <strain evidence="2">CHS0354</strain>
        <tissue evidence="2">Mantle</tissue>
    </source>
</reference>
<dbReference type="PANTHER" id="PTHR22801">
    <property type="entry name" value="LITHOSTATHINE"/>
    <property type="match status" value="1"/>
</dbReference>
<name>A0AAE0SJ15_9BIVA</name>